<gene>
    <name evidence="1" type="ORF">BUZ01_13450</name>
</gene>
<dbReference type="RefSeq" id="WP_119503645.1">
    <property type="nucleotide sequence ID" value="NZ_QXRZ01000015.1"/>
</dbReference>
<dbReference type="Gene3D" id="1.20.1260.100">
    <property type="entry name" value="TspO/MBR protein"/>
    <property type="match status" value="1"/>
</dbReference>
<protein>
    <submittedName>
        <fullName evidence="1">Tryptophan-rich sensory protein</fullName>
    </submittedName>
</protein>
<dbReference type="InterPro" id="IPR038330">
    <property type="entry name" value="TspO/MBR-related_sf"/>
</dbReference>
<sequence>MIKQNKWIILYFISFLIMILLNYLSGGNIGSVTEDNQAIIQPAGFAFSIWGLIYVLILAWIIKLFVSNSHKSIIVNELKYLPIINFLLNGLWVVVYTQKWIFASVLVIIALLYTISKIYTTLNKYKGFNRLPFSIYFGWVTVATIVNIFTLVLNNNIETILGLNELTWTIIILIIATLIGVFISIFFKDWLYPLVIIWPYFGIYVENKNIYSSLDITLILASLSLIIVSIIIGFQRKNYNR</sequence>
<reference evidence="1 2" key="1">
    <citation type="journal article" date="2016" name="Front. Microbiol.">
        <title>Comprehensive Phylogenetic Analysis of Bovine Non-aureus Staphylococci Species Based on Whole-Genome Sequencing.</title>
        <authorList>
            <person name="Naushad S."/>
            <person name="Barkema H.W."/>
            <person name="Luby C."/>
            <person name="Condas L.A."/>
            <person name="Nobrega D.B."/>
            <person name="Carson D.A."/>
            <person name="De Buck J."/>
        </authorList>
    </citation>
    <scope>NUCLEOTIDE SEQUENCE [LARGE SCALE GENOMIC DNA]</scope>
    <source>
        <strain evidence="1 2">SNUC 1388</strain>
    </source>
</reference>
<evidence type="ECO:0000313" key="2">
    <source>
        <dbReference type="Proteomes" id="UP000283576"/>
    </source>
</evidence>
<dbReference type="EMBL" id="QXRZ01000015">
    <property type="protein sequence ID" value="RIL41144.1"/>
    <property type="molecule type" value="Genomic_DNA"/>
</dbReference>
<proteinExistence type="predicted"/>
<accession>A0A418HL27</accession>
<name>A0A418HL27_STAGA</name>
<dbReference type="PANTHER" id="PTHR33802">
    <property type="entry name" value="SI:CH211-161H7.5-RELATED"/>
    <property type="match status" value="1"/>
</dbReference>
<dbReference type="Proteomes" id="UP000283576">
    <property type="component" value="Unassembled WGS sequence"/>
</dbReference>
<comment type="caution">
    <text evidence="1">The sequence shown here is derived from an EMBL/GenBank/DDBJ whole genome shotgun (WGS) entry which is preliminary data.</text>
</comment>
<dbReference type="PANTHER" id="PTHR33802:SF1">
    <property type="entry name" value="XK-RELATED PROTEIN"/>
    <property type="match status" value="1"/>
</dbReference>
<organism evidence="1 2">
    <name type="scientific">Staphylococcus gallinarum</name>
    <dbReference type="NCBI Taxonomy" id="1293"/>
    <lineage>
        <taxon>Bacteria</taxon>
        <taxon>Bacillati</taxon>
        <taxon>Bacillota</taxon>
        <taxon>Bacilli</taxon>
        <taxon>Bacillales</taxon>
        <taxon>Staphylococcaceae</taxon>
        <taxon>Staphylococcus</taxon>
    </lineage>
</organism>
<evidence type="ECO:0000313" key="1">
    <source>
        <dbReference type="EMBL" id="RIL41144.1"/>
    </source>
</evidence>
<dbReference type="AlphaFoldDB" id="A0A418HL27"/>